<evidence type="ECO:0000256" key="4">
    <source>
        <dbReference type="ARBA" id="ARBA00023015"/>
    </source>
</evidence>
<dbReference type="GO" id="GO:0006357">
    <property type="term" value="P:regulation of transcription by RNA polymerase II"/>
    <property type="evidence" value="ECO:0007669"/>
    <property type="project" value="InterPro"/>
</dbReference>
<evidence type="ECO:0000256" key="1">
    <source>
        <dbReference type="ARBA" id="ARBA00004123"/>
    </source>
</evidence>
<evidence type="ECO:0000256" key="2">
    <source>
        <dbReference type="ARBA" id="ARBA00007813"/>
    </source>
</evidence>
<protein>
    <recommendedName>
        <fullName evidence="3 9">Mediator of RNA polymerase II transcription subunit 14</fullName>
    </recommendedName>
    <alternativeName>
        <fullName evidence="8 9">Mediator complex subunit 14</fullName>
    </alternativeName>
</protein>
<evidence type="ECO:0000313" key="12">
    <source>
        <dbReference type="EMBL" id="KAF2864158.1"/>
    </source>
</evidence>
<keyword evidence="6 9" id="KW-0804">Transcription</keyword>
<dbReference type="AlphaFoldDB" id="A0A6A7CCI2"/>
<keyword evidence="13" id="KW-1185">Reference proteome</keyword>
<sequence length="961" mass="109078">MSSGAAEPVESKKEVAGLEGGGTVAEDSGDLKQIYNNAVNGLQDAPPKLDGSWRNTDSNRSLGKLVERVAQQCYYDLSDTLNKMSDLGTGDAGGSAPNAGPEDTSVVSVAKKRLLMEFAQQQRDRFIKTLVLMDWSKNADDMAKLIDLKVWFDKQRWAAPMALTSIIQLQHKMEAFQVPQPNIEGAMEVMVMGEVQGWPDLGYIPKKPLTAKQLLQTMKEMNVNLMGRLTLEEKIPPCMEDWYVANGRATFRVLDEFEVEISVADYDNSSPLYFVDARFLFSPCPSLRNEHIRAHVESRTNYELGIKGLQGGYEFLHHFVLMHKINTLRYQTIQLVTQNRWFSSLQLQQMRNSLIVQYWADVPGRKNWVEFGISSGRKGPSWKPRTSEIQVRWFREGKQVDDALDFDFVKLSMERCMNIVVEKHCRLRLDAIRDSIRARSTAIKVLKVEVEVDAVNEVYKLELKMDAMPSPLCVQLEPITGRFFITPPLPFVTECEKRLNTDANIDIAHWLMFVSLRSVTEHVKQLAKQLPWRQMQPRAVMGVPPDTQVRLVYHPSDWDENRVLVLSVGPSGERWWIGALGGEEEVVVRQKIDNLLQLATAQPISYLDVLKHVEQCAQKMVLDKKEMQPPGATKAVPSVLDGSLLPLQETPDLNQPSANFTALYMPGETKAWITRITNFGIQRDPDAANQADQGKVVVHARLNAPKNTLKFLRKHENRVEDPKIRINPISGLAMKLVFRHGTPYMDLLTTRLANVKSLDQRLHTLHQFHLPCDHAWLDSMSFQYDAAGPLRCQLQYDENGSPPANLILEPKGSANPHNRIKTFLQTRLQSTRKGAFYNFIRTLIFTLPLLRTLDRLENSSPKARVFPRSSTRYAISYHDLKIAFEITVGMRPQSQKPMWLITIQPNSSSPQQLMKNLRENLFLPTSNGPWTVVDGTMYVDEEIISAALERIHDFVKGGVQA</sequence>
<keyword evidence="5 9" id="KW-0010">Activator</keyword>
<evidence type="ECO:0000256" key="7">
    <source>
        <dbReference type="ARBA" id="ARBA00023242"/>
    </source>
</evidence>
<accession>A0A6A7CCI2</accession>
<dbReference type="PANTHER" id="PTHR12809">
    <property type="entry name" value="MEDIATOR COMPLEX SUBUNIT"/>
    <property type="match status" value="1"/>
</dbReference>
<dbReference type="GO" id="GO:0003712">
    <property type="term" value="F:transcription coregulator activity"/>
    <property type="evidence" value="ECO:0007669"/>
    <property type="project" value="UniProtKB-UniRule"/>
</dbReference>
<evidence type="ECO:0000256" key="3">
    <source>
        <dbReference type="ARBA" id="ARBA00019619"/>
    </source>
</evidence>
<evidence type="ECO:0000259" key="11">
    <source>
        <dbReference type="Pfam" id="PF08638"/>
    </source>
</evidence>
<dbReference type="PANTHER" id="PTHR12809:SF2">
    <property type="entry name" value="MEDIATOR OF RNA POLYMERASE II TRANSCRIPTION SUBUNIT 14"/>
    <property type="match status" value="1"/>
</dbReference>
<feature type="domain" description="Mediator complex subunit MED14 N-terminal" evidence="11">
    <location>
        <begin position="61"/>
        <end position="265"/>
    </location>
</feature>
<evidence type="ECO:0000256" key="9">
    <source>
        <dbReference type="RuleBase" id="RU365082"/>
    </source>
</evidence>
<organism evidence="12 13">
    <name type="scientific">Piedraia hortae CBS 480.64</name>
    <dbReference type="NCBI Taxonomy" id="1314780"/>
    <lineage>
        <taxon>Eukaryota</taxon>
        <taxon>Fungi</taxon>
        <taxon>Dikarya</taxon>
        <taxon>Ascomycota</taxon>
        <taxon>Pezizomycotina</taxon>
        <taxon>Dothideomycetes</taxon>
        <taxon>Dothideomycetidae</taxon>
        <taxon>Capnodiales</taxon>
        <taxon>Piedraiaceae</taxon>
        <taxon>Piedraia</taxon>
    </lineage>
</organism>
<gene>
    <name evidence="12" type="ORF">K470DRAFT_209061</name>
</gene>
<proteinExistence type="inferred from homology"/>
<comment type="subcellular location">
    <subcellularLocation>
        <location evidence="1 9">Nucleus</location>
    </subcellularLocation>
</comment>
<keyword evidence="7 9" id="KW-0539">Nucleus</keyword>
<dbReference type="GO" id="GO:0016592">
    <property type="term" value="C:mediator complex"/>
    <property type="evidence" value="ECO:0007669"/>
    <property type="project" value="UniProtKB-UniRule"/>
</dbReference>
<reference evidence="12" key="1">
    <citation type="journal article" date="2020" name="Stud. Mycol.">
        <title>101 Dothideomycetes genomes: a test case for predicting lifestyles and emergence of pathogens.</title>
        <authorList>
            <person name="Haridas S."/>
            <person name="Albert R."/>
            <person name="Binder M."/>
            <person name="Bloem J."/>
            <person name="Labutti K."/>
            <person name="Salamov A."/>
            <person name="Andreopoulos B."/>
            <person name="Baker S."/>
            <person name="Barry K."/>
            <person name="Bills G."/>
            <person name="Bluhm B."/>
            <person name="Cannon C."/>
            <person name="Castanera R."/>
            <person name="Culley D."/>
            <person name="Daum C."/>
            <person name="Ezra D."/>
            <person name="Gonzalez J."/>
            <person name="Henrissat B."/>
            <person name="Kuo A."/>
            <person name="Liang C."/>
            <person name="Lipzen A."/>
            <person name="Lutzoni F."/>
            <person name="Magnuson J."/>
            <person name="Mondo S."/>
            <person name="Nolan M."/>
            <person name="Ohm R."/>
            <person name="Pangilinan J."/>
            <person name="Park H.-J."/>
            <person name="Ramirez L."/>
            <person name="Alfaro M."/>
            <person name="Sun H."/>
            <person name="Tritt A."/>
            <person name="Yoshinaga Y."/>
            <person name="Zwiers L.-H."/>
            <person name="Turgeon B."/>
            <person name="Goodwin S."/>
            <person name="Spatafora J."/>
            <person name="Crous P."/>
            <person name="Grigoriev I."/>
        </authorList>
    </citation>
    <scope>NUCLEOTIDE SEQUENCE</scope>
    <source>
        <strain evidence="12">CBS 480.64</strain>
    </source>
</reference>
<dbReference type="OrthoDB" id="205099at2759"/>
<dbReference type="Proteomes" id="UP000799421">
    <property type="component" value="Unassembled WGS sequence"/>
</dbReference>
<keyword evidence="4 9" id="KW-0805">Transcription regulation</keyword>
<feature type="region of interest" description="Disordered" evidence="10">
    <location>
        <begin position="1"/>
        <end position="29"/>
    </location>
</feature>
<evidence type="ECO:0000256" key="6">
    <source>
        <dbReference type="ARBA" id="ARBA00023163"/>
    </source>
</evidence>
<evidence type="ECO:0000313" key="13">
    <source>
        <dbReference type="Proteomes" id="UP000799421"/>
    </source>
</evidence>
<dbReference type="EMBL" id="MU005958">
    <property type="protein sequence ID" value="KAF2864158.1"/>
    <property type="molecule type" value="Genomic_DNA"/>
</dbReference>
<dbReference type="InterPro" id="IPR013947">
    <property type="entry name" value="Mediator_Med14"/>
</dbReference>
<evidence type="ECO:0000256" key="10">
    <source>
        <dbReference type="SAM" id="MobiDB-lite"/>
    </source>
</evidence>
<comment type="similarity">
    <text evidence="2 9">Belongs to the Mediator complex subunit 14 family.</text>
</comment>
<comment type="function">
    <text evidence="9">Component of the Mediator complex, a coactivator involved in the regulated transcription of nearly all RNA polymerase II-dependent genes. Mediator functions as a bridge to convey information from gene-specific regulatory proteins to the basal RNA polymerase II transcription machinery. Mediator is recruited to promoters by direct interactions with regulatory proteins and serves as a scaffold for the assembly of a functional preinitiation complex with RNA polymerase II and the general transcription factors.</text>
</comment>
<evidence type="ECO:0000256" key="8">
    <source>
        <dbReference type="ARBA" id="ARBA00032007"/>
    </source>
</evidence>
<comment type="subunit">
    <text evidence="9">Component of the Mediator complex.</text>
</comment>
<dbReference type="GO" id="GO:0070847">
    <property type="term" value="C:core mediator complex"/>
    <property type="evidence" value="ECO:0007669"/>
    <property type="project" value="TreeGrafter"/>
</dbReference>
<name>A0A6A7CCI2_9PEZI</name>
<dbReference type="Pfam" id="PF08638">
    <property type="entry name" value="Med14"/>
    <property type="match status" value="1"/>
</dbReference>
<dbReference type="InterPro" id="IPR055122">
    <property type="entry name" value="Med14_N"/>
</dbReference>
<evidence type="ECO:0000256" key="5">
    <source>
        <dbReference type="ARBA" id="ARBA00023159"/>
    </source>
</evidence>